<gene>
    <name evidence="1" type="ORF">RMQ68_02960</name>
</gene>
<accession>A0AA96DLI7</accession>
<dbReference type="Pfam" id="PF09504">
    <property type="entry name" value="RE_Bsp6I"/>
    <property type="match status" value="1"/>
</dbReference>
<dbReference type="GO" id="GO:0004519">
    <property type="term" value="F:endonuclease activity"/>
    <property type="evidence" value="ECO:0007669"/>
    <property type="project" value="UniProtKB-KW"/>
</dbReference>
<dbReference type="AlphaFoldDB" id="A0AA96DLI7"/>
<evidence type="ECO:0000313" key="1">
    <source>
        <dbReference type="EMBL" id="WNL30367.1"/>
    </source>
</evidence>
<keyword evidence="1" id="KW-0540">Nuclease</keyword>
<protein>
    <submittedName>
        <fullName evidence="1">Bsp6I family type II restriction endonuclease</fullName>
        <ecNumber evidence="1">3.1.21.-</ecNumber>
    </submittedName>
</protein>
<dbReference type="EC" id="3.1.21.-" evidence="1"/>
<proteinExistence type="predicted"/>
<dbReference type="REBASE" id="763506">
    <property type="entry name" value="AspLEO52ORF2955P"/>
</dbReference>
<dbReference type="GO" id="GO:0016787">
    <property type="term" value="F:hydrolase activity"/>
    <property type="evidence" value="ECO:0007669"/>
    <property type="project" value="UniProtKB-KW"/>
</dbReference>
<sequence length="192" mass="22034">MIKKEIELNLPEGNFKADIIEFEEKDRKKLLEIYNTWRTLCTKLNEMQARSVNLPEGLSESSFCLEMNCVRTTGGVKNSRGVKVNTSFDAYNTSNNKRIQVKACSVLPDLTSFGPKSIWDELYFVDFYRDGSWDGKFDIYKIETNDIYTNSVNAGQSFTDQQAQQRRPRFSIYSDIIIPKGLSPIKTGDLKI</sequence>
<keyword evidence="1" id="KW-0378">Hydrolase</keyword>
<organism evidence="1">
    <name type="scientific">Arcobacter sp. AZ-2023</name>
    <dbReference type="NCBI Taxonomy" id="3074453"/>
    <lineage>
        <taxon>Bacteria</taxon>
        <taxon>Pseudomonadati</taxon>
        <taxon>Campylobacterota</taxon>
        <taxon>Epsilonproteobacteria</taxon>
        <taxon>Campylobacterales</taxon>
        <taxon>Arcobacteraceae</taxon>
        <taxon>Arcobacter</taxon>
    </lineage>
</organism>
<dbReference type="EMBL" id="CP134854">
    <property type="protein sequence ID" value="WNL30367.1"/>
    <property type="molecule type" value="Genomic_DNA"/>
</dbReference>
<keyword evidence="1" id="KW-0255">Endonuclease</keyword>
<dbReference type="InterPro" id="IPR019037">
    <property type="entry name" value="Restrct_endonuc_II_Bsp6I"/>
</dbReference>
<name>A0AA96DLI7_9BACT</name>
<reference evidence="1" key="1">
    <citation type="submission" date="2023-09" db="EMBL/GenBank/DDBJ databases">
        <title>Arcobacter tbilisiensis sp. nov. isolated from chicken meat in Tbilisi, Georgia.</title>
        <authorList>
            <person name="Matthias R."/>
            <person name="Zautner A.E."/>
        </authorList>
    </citation>
    <scope>NUCLEOTIDE SEQUENCE</scope>
    <source>
        <strain evidence="1">LEO 52</strain>
    </source>
</reference>